<dbReference type="EMBL" id="BMIO01000020">
    <property type="protein sequence ID" value="GGD54332.1"/>
    <property type="molecule type" value="Genomic_DNA"/>
</dbReference>
<dbReference type="Proteomes" id="UP000598997">
    <property type="component" value="Unassembled WGS sequence"/>
</dbReference>
<dbReference type="RefSeq" id="WP_156521621.1">
    <property type="nucleotide sequence ID" value="NZ_BMIO01000020.1"/>
</dbReference>
<evidence type="ECO:0000313" key="3">
    <source>
        <dbReference type="Proteomes" id="UP000598997"/>
    </source>
</evidence>
<gene>
    <name evidence="2" type="ORF">GCM10010989_30620</name>
</gene>
<evidence type="ECO:0000256" key="1">
    <source>
        <dbReference type="SAM" id="MobiDB-lite"/>
    </source>
</evidence>
<dbReference type="AlphaFoldDB" id="A0A917DPI6"/>
<feature type="region of interest" description="Disordered" evidence="1">
    <location>
        <begin position="141"/>
        <end position="161"/>
    </location>
</feature>
<protein>
    <submittedName>
        <fullName evidence="2">Uncharacterized protein</fullName>
    </submittedName>
</protein>
<reference evidence="2 3" key="1">
    <citation type="journal article" date="2014" name="Int. J. Syst. Evol. Microbiol.">
        <title>Complete genome sequence of Corynebacterium casei LMG S-19264T (=DSM 44701T), isolated from a smear-ripened cheese.</title>
        <authorList>
            <consortium name="US DOE Joint Genome Institute (JGI-PGF)"/>
            <person name="Walter F."/>
            <person name="Albersmeier A."/>
            <person name="Kalinowski J."/>
            <person name="Ruckert C."/>
        </authorList>
    </citation>
    <scope>NUCLEOTIDE SEQUENCE [LARGE SCALE GENOMIC DNA]</scope>
    <source>
        <strain evidence="2 3">CGMCC 1.15358</strain>
    </source>
</reference>
<keyword evidence="3" id="KW-1185">Reference proteome</keyword>
<dbReference type="OrthoDB" id="7600678at2"/>
<sequence>MIIDASIPLRVMVPQPGAMPNDRAAGPSAWEQYVRYDPQGAIDLRTTTQDWEKDEFDHARNLNEGVIQILGGVYDHASYERGKNKARALYGRFGIKLDDFQLSSEFSPELVRSIQIEAMDTKSQLDAVRRERRLEWDIEDDQIDNNRMQAAEDDKALDRSE</sequence>
<proteinExistence type="predicted"/>
<evidence type="ECO:0000313" key="2">
    <source>
        <dbReference type="EMBL" id="GGD54332.1"/>
    </source>
</evidence>
<feature type="compositionally biased region" description="Basic and acidic residues" evidence="1">
    <location>
        <begin position="150"/>
        <end position="161"/>
    </location>
</feature>
<name>A0A917DPI6_9SPHN</name>
<comment type="caution">
    <text evidence="2">The sequence shown here is derived from an EMBL/GenBank/DDBJ whole genome shotgun (WGS) entry which is preliminary data.</text>
</comment>
<accession>A0A917DPI6</accession>
<organism evidence="2 3">
    <name type="scientific">Croceicoccus pelagius</name>
    <dbReference type="NCBI Taxonomy" id="1703341"/>
    <lineage>
        <taxon>Bacteria</taxon>
        <taxon>Pseudomonadati</taxon>
        <taxon>Pseudomonadota</taxon>
        <taxon>Alphaproteobacteria</taxon>
        <taxon>Sphingomonadales</taxon>
        <taxon>Erythrobacteraceae</taxon>
        <taxon>Croceicoccus</taxon>
    </lineage>
</organism>